<dbReference type="PROSITE" id="PS50020">
    <property type="entry name" value="WW_DOMAIN_2"/>
    <property type="match status" value="2"/>
</dbReference>
<evidence type="ECO:0000259" key="4">
    <source>
        <dbReference type="PROSITE" id="PS51676"/>
    </source>
</evidence>
<dbReference type="InterPro" id="IPR036517">
    <property type="entry name" value="FF_domain_sf"/>
</dbReference>
<feature type="compositionally biased region" description="Basic and acidic residues" evidence="2">
    <location>
        <begin position="298"/>
        <end position="322"/>
    </location>
</feature>
<dbReference type="PROSITE" id="PS51676">
    <property type="entry name" value="FF"/>
    <property type="match status" value="1"/>
</dbReference>
<feature type="region of interest" description="Disordered" evidence="2">
    <location>
        <begin position="1"/>
        <end position="32"/>
    </location>
</feature>
<feature type="compositionally biased region" description="Low complexity" evidence="2">
    <location>
        <begin position="516"/>
        <end position="539"/>
    </location>
</feature>
<evidence type="ECO:0000256" key="2">
    <source>
        <dbReference type="SAM" id="MobiDB-lite"/>
    </source>
</evidence>
<feature type="compositionally biased region" description="Basic and acidic residues" evidence="2">
    <location>
        <begin position="102"/>
        <end position="116"/>
    </location>
</feature>
<dbReference type="OrthoDB" id="410044at2759"/>
<feature type="compositionally biased region" description="Acidic residues" evidence="2">
    <location>
        <begin position="203"/>
        <end position="226"/>
    </location>
</feature>
<evidence type="ECO:0000259" key="3">
    <source>
        <dbReference type="PROSITE" id="PS50020"/>
    </source>
</evidence>
<dbReference type="GO" id="GO:0005634">
    <property type="term" value="C:nucleus"/>
    <property type="evidence" value="ECO:0007669"/>
    <property type="project" value="TreeGrafter"/>
</dbReference>
<dbReference type="InterPro" id="IPR001202">
    <property type="entry name" value="WW_dom"/>
</dbReference>
<dbReference type="EMBL" id="CENE01000052">
    <property type="protein sequence ID" value="CEQ43132.1"/>
    <property type="molecule type" value="Genomic_DNA"/>
</dbReference>
<feature type="region of interest" description="Disordered" evidence="2">
    <location>
        <begin position="157"/>
        <end position="322"/>
    </location>
</feature>
<evidence type="ECO:0000313" key="6">
    <source>
        <dbReference type="Proteomes" id="UP000243876"/>
    </source>
</evidence>
<feature type="compositionally biased region" description="Low complexity" evidence="2">
    <location>
        <begin position="86"/>
        <end position="95"/>
    </location>
</feature>
<feature type="compositionally biased region" description="Pro residues" evidence="2">
    <location>
        <begin position="1"/>
        <end position="12"/>
    </location>
</feature>
<dbReference type="Pfam" id="PF01846">
    <property type="entry name" value="FF"/>
    <property type="match status" value="4"/>
</dbReference>
<dbReference type="SMART" id="SM00456">
    <property type="entry name" value="WW"/>
    <property type="match status" value="2"/>
</dbReference>
<reference evidence="6" key="1">
    <citation type="submission" date="2015-02" db="EMBL/GenBank/DDBJ databases">
        <authorList>
            <person name="Gon?alves P."/>
        </authorList>
    </citation>
    <scope>NUCLEOTIDE SEQUENCE [LARGE SCALE GENOMIC DNA]</scope>
</reference>
<dbReference type="SMART" id="SM00441">
    <property type="entry name" value="FF"/>
    <property type="match status" value="4"/>
</dbReference>
<dbReference type="CDD" id="cd00201">
    <property type="entry name" value="WW"/>
    <property type="match status" value="2"/>
</dbReference>
<keyword evidence="6" id="KW-1185">Reference proteome</keyword>
<feature type="compositionally biased region" description="Basic and acidic residues" evidence="2">
    <location>
        <begin position="540"/>
        <end position="569"/>
    </location>
</feature>
<evidence type="ECO:0000313" key="5">
    <source>
        <dbReference type="EMBL" id="CEQ43132.1"/>
    </source>
</evidence>
<feature type="region of interest" description="Disordered" evidence="2">
    <location>
        <begin position="86"/>
        <end position="119"/>
    </location>
</feature>
<dbReference type="Gene3D" id="2.20.70.10">
    <property type="match status" value="2"/>
</dbReference>
<keyword evidence="1" id="KW-0677">Repeat</keyword>
<feature type="region of interest" description="Disordered" evidence="2">
    <location>
        <begin position="516"/>
        <end position="574"/>
    </location>
</feature>
<feature type="domain" description="WW" evidence="3">
    <location>
        <begin position="21"/>
        <end position="54"/>
    </location>
</feature>
<dbReference type="InterPro" id="IPR036020">
    <property type="entry name" value="WW_dom_sf"/>
</dbReference>
<dbReference type="GO" id="GO:0070063">
    <property type="term" value="F:RNA polymerase binding"/>
    <property type="evidence" value="ECO:0007669"/>
    <property type="project" value="InterPro"/>
</dbReference>
<name>A0A0D6ESN1_SPOSA</name>
<feature type="compositionally biased region" description="Low complexity" evidence="2">
    <location>
        <begin position="230"/>
        <end position="257"/>
    </location>
</feature>
<accession>A0A0D6ESN1</accession>
<dbReference type="InterPro" id="IPR002713">
    <property type="entry name" value="FF_domain"/>
</dbReference>
<proteinExistence type="predicted"/>
<feature type="domain" description="FF" evidence="4">
    <location>
        <begin position="327"/>
        <end position="381"/>
    </location>
</feature>
<dbReference type="Proteomes" id="UP000243876">
    <property type="component" value="Unassembled WGS sequence"/>
</dbReference>
<dbReference type="SUPFAM" id="SSF51045">
    <property type="entry name" value="WW domain"/>
    <property type="match status" value="2"/>
</dbReference>
<protein>
    <submittedName>
        <fullName evidence="5">SPOSA6832_05033-mRNA-1:cds</fullName>
    </submittedName>
</protein>
<evidence type="ECO:0000256" key="1">
    <source>
        <dbReference type="ARBA" id="ARBA00022737"/>
    </source>
</evidence>
<sequence>MAATPPPPPPGFGAPRQAFLPPVPPPWTEHKAPGGQPYWFNPITNVSTYTRPLPPPPPGFPLAGAPPPPPGFPIAPLAPLALSAGPAAPGQFAPPLHFDAPIPKKEKKEKPREKLPIEGTEWIRVTTNKGNVFYNNRETKESVWTVPGEIKDKVEEIEKMEREARENQEKEQVAEEEAKAGAGRKRKAEDEEEEGEAAQAEEAPLEQQDEEEDDQEPVILDLEIEGADGSSIPLESPSSLPTKPTSPSPSTAATVAAPKKKKPKTRVVSDIAELESEEDWQRQMAAQMAREAAEEEERERREMEEALKPVEKEPPKEVEREKLEVSQVEAAALYKILLDEKDINPMAPFENELPKFINDPRYHAVKSTRDRRDLFDEFCKEKIREQRAAKKKLAEHGVKIDPLTAYRALLSSSVTSTRTHFSDFKRAHQKDARFREFGKTEGEKEKEFKRFLRELGERKRAEAERAEREFGEMLRGDETIKEGDKWVEVKKRHSTDPRYIAVNSSSLREQLFTKHLASLSSSSSSRPSTSAAAPSTKPAPLKEDKAARAAASLRDREERVRAEKQRAERSTNFARGQLGKEEAEREFGQLLIDAVRDHAARFEDLVPTLSRDPRFDAPTLTPLDKRRLFDTHQSTLYRKRLAAVEALFAAHAPSLTTPFSAVLPSISSDPHVTRVVSPSDSNFSELESLFDAWSARRAAHAKDEFYQLLRESPILEHWGRLRKMEKREEVKLIGEEGQREGDDDDEEPGVREMAEQVDLRAVHATLKHDKRYLQFDHDPDARDRWIEDYVENRLSAPKTTVHQRD</sequence>
<dbReference type="Gene3D" id="1.10.10.440">
    <property type="entry name" value="FF domain"/>
    <property type="match status" value="5"/>
</dbReference>
<dbReference type="Pfam" id="PF00397">
    <property type="entry name" value="WW"/>
    <property type="match status" value="1"/>
</dbReference>
<feature type="region of interest" description="Disordered" evidence="2">
    <location>
        <begin position="732"/>
        <end position="753"/>
    </location>
</feature>
<organism evidence="5 6">
    <name type="scientific">Sporidiobolus salmonicolor</name>
    <name type="common">Yeast-like fungus</name>
    <name type="synonym">Sporobolomyces salmonicolor</name>
    <dbReference type="NCBI Taxonomy" id="5005"/>
    <lineage>
        <taxon>Eukaryota</taxon>
        <taxon>Fungi</taxon>
        <taxon>Dikarya</taxon>
        <taxon>Basidiomycota</taxon>
        <taxon>Pucciniomycotina</taxon>
        <taxon>Microbotryomycetes</taxon>
        <taxon>Sporidiobolales</taxon>
        <taxon>Sporidiobolaceae</taxon>
        <taxon>Sporobolomyces</taxon>
    </lineage>
</organism>
<feature type="domain" description="WW" evidence="3">
    <location>
        <begin position="122"/>
        <end position="149"/>
    </location>
</feature>
<feature type="compositionally biased region" description="Basic and acidic residues" evidence="2">
    <location>
        <begin position="157"/>
        <end position="179"/>
    </location>
</feature>
<dbReference type="GO" id="GO:0003712">
    <property type="term" value="F:transcription coregulator activity"/>
    <property type="evidence" value="ECO:0007669"/>
    <property type="project" value="TreeGrafter"/>
</dbReference>
<dbReference type="PANTHER" id="PTHR15377:SF3">
    <property type="entry name" value="WW DOMAIN-CONTAINING PROTEIN"/>
    <property type="match status" value="1"/>
</dbReference>
<dbReference type="AlphaFoldDB" id="A0A0D6ESN1"/>
<dbReference type="PANTHER" id="PTHR15377">
    <property type="entry name" value="TRANSCRIPTION ELONGATION REGULATOR 1"/>
    <property type="match status" value="1"/>
</dbReference>
<dbReference type="PROSITE" id="PS01159">
    <property type="entry name" value="WW_DOMAIN_1"/>
    <property type="match status" value="1"/>
</dbReference>
<dbReference type="SUPFAM" id="SSF81698">
    <property type="entry name" value="FF domain"/>
    <property type="match status" value="4"/>
</dbReference>
<dbReference type="InterPro" id="IPR045148">
    <property type="entry name" value="TCRG1-like"/>
</dbReference>
<gene>
    <name evidence="5" type="primary">SPOSA6832_05033</name>
</gene>